<dbReference type="EMBL" id="KZ060265">
    <property type="protein sequence ID" value="PIO12561.1"/>
    <property type="molecule type" value="Genomic_DNA"/>
</dbReference>
<reference evidence="6" key="1">
    <citation type="journal article" date="2017" name="Nat. Commun.">
        <title>The North American bullfrog draft genome provides insight into hormonal regulation of long noncoding RNA.</title>
        <authorList>
            <person name="Hammond S.A."/>
            <person name="Warren R.L."/>
            <person name="Vandervalk B.P."/>
            <person name="Kucuk E."/>
            <person name="Khan H."/>
            <person name="Gibb E.A."/>
            <person name="Pandoh P."/>
            <person name="Kirk H."/>
            <person name="Zhao Y."/>
            <person name="Jones M."/>
            <person name="Mungall A.J."/>
            <person name="Coope R."/>
            <person name="Pleasance S."/>
            <person name="Moore R.A."/>
            <person name="Holt R.A."/>
            <person name="Round J.M."/>
            <person name="Ohora S."/>
            <person name="Walle B.V."/>
            <person name="Veldhoen N."/>
            <person name="Helbing C.C."/>
            <person name="Birol I."/>
        </authorList>
    </citation>
    <scope>NUCLEOTIDE SEQUENCE [LARGE SCALE GENOMIC DNA]</scope>
</reference>
<organism evidence="2 6">
    <name type="scientific">Aquarana catesbeiana</name>
    <name type="common">American bullfrog</name>
    <name type="synonym">Rana catesbeiana</name>
    <dbReference type="NCBI Taxonomy" id="8400"/>
    <lineage>
        <taxon>Eukaryota</taxon>
        <taxon>Metazoa</taxon>
        <taxon>Chordata</taxon>
        <taxon>Craniata</taxon>
        <taxon>Vertebrata</taxon>
        <taxon>Euteleostomi</taxon>
        <taxon>Amphibia</taxon>
        <taxon>Batrachia</taxon>
        <taxon>Anura</taxon>
        <taxon>Neobatrachia</taxon>
        <taxon>Ranoidea</taxon>
        <taxon>Ranidae</taxon>
        <taxon>Aquarana</taxon>
    </lineage>
</organism>
<dbReference type="EMBL" id="KZ059877">
    <property type="protein sequence ID" value="PIO13215.1"/>
    <property type="molecule type" value="Genomic_DNA"/>
</dbReference>
<evidence type="ECO:0000313" key="4">
    <source>
        <dbReference type="EMBL" id="PIO13104.1"/>
    </source>
</evidence>
<dbReference type="AlphaFoldDB" id="A0A2G9QBM0"/>
<dbReference type="EMBL" id="KZ059937">
    <property type="protein sequence ID" value="PIO13104.1"/>
    <property type="molecule type" value="Genomic_DNA"/>
</dbReference>
<protein>
    <submittedName>
        <fullName evidence="2">Uncharacterized protein</fullName>
    </submittedName>
</protein>
<accession>A0A2G9QBM0</accession>
<dbReference type="Proteomes" id="UP000228934">
    <property type="component" value="Unassembled WGS sequence"/>
</dbReference>
<reference evidence="2" key="2">
    <citation type="submission" date="2017-08" db="EMBL/GenBank/DDBJ databases">
        <title>Assembly of the North American Bullfrog Genome.</title>
        <authorList>
            <person name="Warren R.L."/>
            <person name="Vandervalk B.P."/>
            <person name="Kucuk E."/>
            <person name="Birol I."/>
            <person name="Helbing C."/>
            <person name="Pandoh P."/>
            <person name="Behsaz B."/>
            <person name="Mohamadi H."/>
            <person name="Chu J."/>
            <person name="Jackman S."/>
            <person name="Hammond S.A."/>
            <person name="Veldhoen N."/>
            <person name="Kirk H."/>
            <person name="Zhao Y."/>
            <person name="Coope R."/>
            <person name="Pleasance S."/>
            <person name="Moore R."/>
            <person name="Holt R."/>
        </authorList>
    </citation>
    <scope>NUCLEOTIDE SEQUENCE</scope>
    <source>
        <strain evidence="2">Bruno</strain>
        <tissue evidence="2">Liver</tissue>
    </source>
</reference>
<evidence type="ECO:0000313" key="5">
    <source>
        <dbReference type="EMBL" id="PIO13215.1"/>
    </source>
</evidence>
<keyword evidence="6" id="KW-1185">Reference proteome</keyword>
<evidence type="ECO:0000256" key="1">
    <source>
        <dbReference type="SAM" id="MobiDB-lite"/>
    </source>
</evidence>
<feature type="non-terminal residue" evidence="2">
    <location>
        <position position="181"/>
    </location>
</feature>
<evidence type="ECO:0000313" key="2">
    <source>
        <dbReference type="EMBL" id="PIO12561.1"/>
    </source>
</evidence>
<sequence length="181" mass="19527">CAQPIALGCAPPKLQHIYAFDIFTGLFPALHPETMGGRGSQGAHRGTRATEGRGTGKGGMAGGWHILVQIPPLNVDERERRRSLLSASAGGKYRSVPLNSTPAASLVQVLRVSKEGFRFTCHLPVLGRLPTTGLGCTQAHLEHPLRMPMPIYLNGNMGQVHVHAHGYPETCREVSPSMEYT</sequence>
<dbReference type="EMBL" id="KZ060149">
    <property type="protein sequence ID" value="PIO12739.1"/>
    <property type="molecule type" value="Genomic_DNA"/>
</dbReference>
<evidence type="ECO:0000313" key="3">
    <source>
        <dbReference type="EMBL" id="PIO12739.1"/>
    </source>
</evidence>
<gene>
    <name evidence="3" type="ORF">AB205_0055630</name>
    <name evidence="2" type="ORF">AB205_0085100</name>
    <name evidence="5" type="ORF">AB205_0123900</name>
    <name evidence="4" type="ORF">AB205_0161880</name>
</gene>
<feature type="non-terminal residue" evidence="2">
    <location>
        <position position="1"/>
    </location>
</feature>
<feature type="region of interest" description="Disordered" evidence="1">
    <location>
        <begin position="34"/>
        <end position="57"/>
    </location>
</feature>
<name>A0A2G9QBM0_AQUCT</name>
<evidence type="ECO:0000313" key="6">
    <source>
        <dbReference type="Proteomes" id="UP000228934"/>
    </source>
</evidence>
<proteinExistence type="predicted"/>